<organism evidence="2 3">
    <name type="scientific">Haliscomenobacter hydrossis (strain ATCC 27775 / DSM 1100 / LMG 10767 / O)</name>
    <dbReference type="NCBI Taxonomy" id="760192"/>
    <lineage>
        <taxon>Bacteria</taxon>
        <taxon>Pseudomonadati</taxon>
        <taxon>Bacteroidota</taxon>
        <taxon>Saprospiria</taxon>
        <taxon>Saprospirales</taxon>
        <taxon>Haliscomenobacteraceae</taxon>
        <taxon>Haliscomenobacter</taxon>
    </lineage>
</organism>
<dbReference type="EMBL" id="CP002691">
    <property type="protein sequence ID" value="AEE54351.1"/>
    <property type="molecule type" value="Genomic_DNA"/>
</dbReference>
<protein>
    <submittedName>
        <fullName evidence="2">Uncharacterized protein</fullName>
    </submittedName>
</protein>
<evidence type="ECO:0000313" key="2">
    <source>
        <dbReference type="EMBL" id="AEE54351.1"/>
    </source>
</evidence>
<feature type="transmembrane region" description="Helical" evidence="1">
    <location>
        <begin position="135"/>
        <end position="158"/>
    </location>
</feature>
<accession>F4KSK0</accession>
<dbReference type="Proteomes" id="UP000008461">
    <property type="component" value="Chromosome"/>
</dbReference>
<dbReference type="GO" id="GO:0016020">
    <property type="term" value="C:membrane"/>
    <property type="evidence" value="ECO:0007669"/>
    <property type="project" value="TreeGrafter"/>
</dbReference>
<dbReference type="PROSITE" id="PS50244">
    <property type="entry name" value="S5A_REDUCTASE"/>
    <property type="match status" value="1"/>
</dbReference>
<gene>
    <name evidence="2" type="ordered locus">Halhy_6535</name>
</gene>
<dbReference type="Pfam" id="PF06966">
    <property type="entry name" value="DUF1295"/>
    <property type="match status" value="1"/>
</dbReference>
<evidence type="ECO:0000256" key="1">
    <source>
        <dbReference type="SAM" id="Phobius"/>
    </source>
</evidence>
<dbReference type="InterPro" id="IPR010721">
    <property type="entry name" value="UstE-like"/>
</dbReference>
<dbReference type="AlphaFoldDB" id="F4KSK0"/>
<name>F4KSK0_HALH1</name>
<feature type="transmembrane region" description="Helical" evidence="1">
    <location>
        <begin position="55"/>
        <end position="77"/>
    </location>
</feature>
<reference key="2">
    <citation type="submission" date="2011-04" db="EMBL/GenBank/DDBJ databases">
        <title>Complete sequence of chromosome of Haliscomenobacter hydrossis DSM 1100.</title>
        <authorList>
            <consortium name="US DOE Joint Genome Institute (JGI-PGF)"/>
            <person name="Lucas S."/>
            <person name="Han J."/>
            <person name="Lapidus A."/>
            <person name="Bruce D."/>
            <person name="Goodwin L."/>
            <person name="Pitluck S."/>
            <person name="Peters L."/>
            <person name="Kyrpides N."/>
            <person name="Mavromatis K."/>
            <person name="Ivanova N."/>
            <person name="Ovchinnikova G."/>
            <person name="Pagani I."/>
            <person name="Daligault H."/>
            <person name="Detter J.C."/>
            <person name="Han C."/>
            <person name="Land M."/>
            <person name="Hauser L."/>
            <person name="Markowitz V."/>
            <person name="Cheng J.-F."/>
            <person name="Hugenholtz P."/>
            <person name="Woyke T."/>
            <person name="Wu D."/>
            <person name="Verbarg S."/>
            <person name="Frueling A."/>
            <person name="Brambilla E."/>
            <person name="Klenk H.-P."/>
            <person name="Eisen J.A."/>
        </authorList>
    </citation>
    <scope>NUCLEOTIDE SEQUENCE</scope>
    <source>
        <strain>DSM 1100</strain>
    </source>
</reference>
<keyword evidence="1" id="KW-1133">Transmembrane helix</keyword>
<keyword evidence="1" id="KW-0812">Transmembrane</keyword>
<dbReference type="OrthoDB" id="9779233at2"/>
<feature type="transmembrane region" description="Helical" evidence="1">
    <location>
        <begin position="185"/>
        <end position="203"/>
    </location>
</feature>
<reference evidence="2 3" key="1">
    <citation type="journal article" date="2011" name="Stand. Genomic Sci.">
        <title>Complete genome sequence of Haliscomenobacter hydrossis type strain (O).</title>
        <authorList>
            <consortium name="US DOE Joint Genome Institute (JGI-PGF)"/>
            <person name="Daligault H."/>
            <person name="Lapidus A."/>
            <person name="Zeytun A."/>
            <person name="Nolan M."/>
            <person name="Lucas S."/>
            <person name="Del Rio T.G."/>
            <person name="Tice H."/>
            <person name="Cheng J.F."/>
            <person name="Tapia R."/>
            <person name="Han C."/>
            <person name="Goodwin L."/>
            <person name="Pitluck S."/>
            <person name="Liolios K."/>
            <person name="Pagani I."/>
            <person name="Ivanova N."/>
            <person name="Huntemann M."/>
            <person name="Mavromatis K."/>
            <person name="Mikhailova N."/>
            <person name="Pati A."/>
            <person name="Chen A."/>
            <person name="Palaniappan K."/>
            <person name="Land M."/>
            <person name="Hauser L."/>
            <person name="Brambilla E.M."/>
            <person name="Rohde M."/>
            <person name="Verbarg S."/>
            <person name="Goker M."/>
            <person name="Bristow J."/>
            <person name="Eisen J.A."/>
            <person name="Markowitz V."/>
            <person name="Hugenholtz P."/>
            <person name="Kyrpides N.C."/>
            <person name="Klenk H.P."/>
            <person name="Woyke T."/>
        </authorList>
    </citation>
    <scope>NUCLEOTIDE SEQUENCE [LARGE SCALE GENOMIC DNA]</scope>
    <source>
        <strain evidence="3">ATCC 27775 / DSM 1100 / LMG 10767 / O</strain>
    </source>
</reference>
<proteinExistence type="predicted"/>
<dbReference type="PANTHER" id="PTHR32251">
    <property type="entry name" value="3-OXO-5-ALPHA-STEROID 4-DEHYDROGENASE"/>
    <property type="match status" value="1"/>
</dbReference>
<sequence>MGTTLFVVAMLVFGYASLWFLVSVMVKRNDVADIAWGLGYLMICVYLGLSQERTLVPLLVYTLVAIWALRLAAHIYLRNRGKTEDFRYQQWRVDWGSSFYLRSYLQVYLLQGLLLWIIALPIVIAGLSAAEELSAYTYLGMAMWAIGFFFQAVGDYQLTQFVKIRTSKEEVLQTGLWRYSRHPNYFGEILMWWGIFVITIPLPNAWWGVIGPLTITLLLVFVSGVPLLEKRYVGNPVYAAYQKRTNVLVPWFPKSR</sequence>
<dbReference type="Gene3D" id="1.20.120.1630">
    <property type="match status" value="1"/>
</dbReference>
<keyword evidence="1" id="KW-0472">Membrane</keyword>
<evidence type="ECO:0000313" key="3">
    <source>
        <dbReference type="Proteomes" id="UP000008461"/>
    </source>
</evidence>
<dbReference type="PANTHER" id="PTHR32251:SF17">
    <property type="entry name" value="STEROID 5-ALPHA REDUCTASE C-TERMINAL DOMAIN-CONTAINING PROTEIN"/>
    <property type="match status" value="1"/>
</dbReference>
<feature type="transmembrane region" description="Helical" evidence="1">
    <location>
        <begin position="209"/>
        <end position="228"/>
    </location>
</feature>
<dbReference type="KEGG" id="hhy:Halhy_6535"/>
<feature type="transmembrane region" description="Helical" evidence="1">
    <location>
        <begin position="31"/>
        <end position="49"/>
    </location>
</feature>
<keyword evidence="3" id="KW-1185">Reference proteome</keyword>
<dbReference type="STRING" id="760192.Halhy_6535"/>
<dbReference type="eggNOG" id="COG3752">
    <property type="taxonomic scope" value="Bacteria"/>
</dbReference>
<dbReference type="HOGENOM" id="CLU_043418_3_1_10"/>
<feature type="transmembrane region" description="Helical" evidence="1">
    <location>
        <begin position="6"/>
        <end position="24"/>
    </location>
</feature>
<feature type="transmembrane region" description="Helical" evidence="1">
    <location>
        <begin position="107"/>
        <end position="129"/>
    </location>
</feature>
<dbReference type="RefSeq" id="WP_013768868.1">
    <property type="nucleotide sequence ID" value="NC_015510.1"/>
</dbReference>